<dbReference type="Pfam" id="PF12781">
    <property type="entry name" value="AAA_9"/>
    <property type="match status" value="1"/>
</dbReference>
<evidence type="ECO:0000259" key="1">
    <source>
        <dbReference type="Pfam" id="PF12781"/>
    </source>
</evidence>
<dbReference type="InterPro" id="IPR027417">
    <property type="entry name" value="P-loop_NTPase"/>
</dbReference>
<gene>
    <name evidence="2" type="ORF">BYL167_LOCUS73829</name>
    <name evidence="3" type="ORF">GIL414_LOCUS85061</name>
</gene>
<dbReference type="AlphaFoldDB" id="A0A8S3GAU1"/>
<dbReference type="InterPro" id="IPR026983">
    <property type="entry name" value="DHC"/>
</dbReference>
<feature type="non-terminal residue" evidence="2">
    <location>
        <position position="1"/>
    </location>
</feature>
<dbReference type="GO" id="GO:0045505">
    <property type="term" value="F:dynein intermediate chain binding"/>
    <property type="evidence" value="ECO:0007669"/>
    <property type="project" value="InterPro"/>
</dbReference>
<dbReference type="GO" id="GO:0051959">
    <property type="term" value="F:dynein light intermediate chain binding"/>
    <property type="evidence" value="ECO:0007669"/>
    <property type="project" value="InterPro"/>
</dbReference>
<reference evidence="2" key="1">
    <citation type="submission" date="2021-02" db="EMBL/GenBank/DDBJ databases">
        <authorList>
            <person name="Nowell W R."/>
        </authorList>
    </citation>
    <scope>NUCLEOTIDE SEQUENCE</scope>
</reference>
<protein>
    <recommendedName>
        <fullName evidence="1">Dynein heavy chain ATP-binding dynein motor region domain-containing protein</fullName>
    </recommendedName>
</protein>
<dbReference type="Proteomes" id="UP000681720">
    <property type="component" value="Unassembled WGS sequence"/>
</dbReference>
<sequence length="95" mass="10902">MPYLKNLKVPIPVTDNLDPLSMLIDDADMAAWNNEGLPADRMSYENATILTNCERWPLMIDPQLQGVKWIRTRYGEKLVVIRLGAKGYMEKLEHA</sequence>
<dbReference type="PANTHER" id="PTHR45703:SF8">
    <property type="entry name" value="DYNEINS HEAVY CHAIN"/>
    <property type="match status" value="1"/>
</dbReference>
<comment type="caution">
    <text evidence="2">The sequence shown here is derived from an EMBL/GenBank/DDBJ whole genome shotgun (WGS) entry which is preliminary data.</text>
</comment>
<dbReference type="EMBL" id="CAJOBJ010368810">
    <property type="protein sequence ID" value="CAF5222418.1"/>
    <property type="molecule type" value="Genomic_DNA"/>
</dbReference>
<evidence type="ECO:0000313" key="4">
    <source>
        <dbReference type="Proteomes" id="UP000681967"/>
    </source>
</evidence>
<dbReference type="GO" id="GO:0007018">
    <property type="term" value="P:microtubule-based movement"/>
    <property type="evidence" value="ECO:0007669"/>
    <property type="project" value="InterPro"/>
</dbReference>
<dbReference type="PANTHER" id="PTHR45703">
    <property type="entry name" value="DYNEIN HEAVY CHAIN"/>
    <property type="match status" value="1"/>
</dbReference>
<dbReference type="EMBL" id="CAJOBH010263069">
    <property type="protein sequence ID" value="CAF5157825.1"/>
    <property type="molecule type" value="Genomic_DNA"/>
</dbReference>
<organism evidence="2 4">
    <name type="scientific">Rotaria magnacalcarata</name>
    <dbReference type="NCBI Taxonomy" id="392030"/>
    <lineage>
        <taxon>Eukaryota</taxon>
        <taxon>Metazoa</taxon>
        <taxon>Spiralia</taxon>
        <taxon>Gnathifera</taxon>
        <taxon>Rotifera</taxon>
        <taxon>Eurotatoria</taxon>
        <taxon>Bdelloidea</taxon>
        <taxon>Philodinida</taxon>
        <taxon>Philodinidae</taxon>
        <taxon>Rotaria</taxon>
    </lineage>
</organism>
<evidence type="ECO:0000313" key="3">
    <source>
        <dbReference type="EMBL" id="CAF5222418.1"/>
    </source>
</evidence>
<evidence type="ECO:0000313" key="2">
    <source>
        <dbReference type="EMBL" id="CAF5157825.1"/>
    </source>
</evidence>
<proteinExistence type="predicted"/>
<dbReference type="Proteomes" id="UP000681967">
    <property type="component" value="Unassembled WGS sequence"/>
</dbReference>
<accession>A0A8S3GAU1</accession>
<name>A0A8S3GAU1_9BILA</name>
<dbReference type="GO" id="GO:0030286">
    <property type="term" value="C:dynein complex"/>
    <property type="evidence" value="ECO:0007669"/>
    <property type="project" value="InterPro"/>
</dbReference>
<feature type="domain" description="Dynein heavy chain ATP-binding dynein motor region" evidence="1">
    <location>
        <begin position="31"/>
        <end position="95"/>
    </location>
</feature>
<dbReference type="Gene3D" id="3.40.50.300">
    <property type="entry name" value="P-loop containing nucleotide triphosphate hydrolases"/>
    <property type="match status" value="1"/>
</dbReference>
<dbReference type="InterPro" id="IPR035706">
    <property type="entry name" value="AAA_9"/>
</dbReference>